<protein>
    <recommendedName>
        <fullName evidence="4">DUF4625 domain-containing protein</fullName>
    </recommendedName>
</protein>
<feature type="signal peptide" evidence="1">
    <location>
        <begin position="1"/>
        <end position="22"/>
    </location>
</feature>
<evidence type="ECO:0000313" key="2">
    <source>
        <dbReference type="EMBL" id="EIM78347.1"/>
    </source>
</evidence>
<organism evidence="2 3">
    <name type="scientific">Nitritalea halalkaliphila LW7</name>
    <dbReference type="NCBI Taxonomy" id="1189621"/>
    <lineage>
        <taxon>Bacteria</taxon>
        <taxon>Pseudomonadati</taxon>
        <taxon>Bacteroidota</taxon>
        <taxon>Cytophagia</taxon>
        <taxon>Cytophagales</taxon>
        <taxon>Cyclobacteriaceae</taxon>
        <taxon>Nitritalea</taxon>
    </lineage>
</organism>
<reference evidence="2 3" key="1">
    <citation type="submission" date="2012-05" db="EMBL/GenBank/DDBJ databases">
        <title>Genome sequence of Nitritalea halalkaliphila LW7.</title>
        <authorList>
            <person name="Jangir P.K."/>
            <person name="Singh A."/>
            <person name="Shivaji S."/>
            <person name="Sharma R."/>
        </authorList>
    </citation>
    <scope>NUCLEOTIDE SEQUENCE [LARGE SCALE GENOMIC DNA]</scope>
    <source>
        <strain evidence="2 3">LW7</strain>
    </source>
</reference>
<comment type="caution">
    <text evidence="2">The sequence shown here is derived from an EMBL/GenBank/DDBJ whole genome shotgun (WGS) entry which is preliminary data.</text>
</comment>
<evidence type="ECO:0000313" key="3">
    <source>
        <dbReference type="Proteomes" id="UP000005551"/>
    </source>
</evidence>
<dbReference type="AlphaFoldDB" id="I5C945"/>
<dbReference type="PROSITE" id="PS51257">
    <property type="entry name" value="PROKAR_LIPOPROTEIN"/>
    <property type="match status" value="1"/>
</dbReference>
<name>I5C945_9BACT</name>
<evidence type="ECO:0000256" key="1">
    <source>
        <dbReference type="SAM" id="SignalP"/>
    </source>
</evidence>
<feature type="chain" id="PRO_5003700039" description="DUF4625 domain-containing protein" evidence="1">
    <location>
        <begin position="23"/>
        <end position="138"/>
    </location>
</feature>
<dbReference type="OrthoDB" id="839164at2"/>
<evidence type="ECO:0008006" key="4">
    <source>
        <dbReference type="Google" id="ProtNLM"/>
    </source>
</evidence>
<sequence length="138" mass="14967">MNIKASIAGLFVLIAFSLSSCFQEYDEGYELVGRVATISVFTLNPTSAPAGANGTATVRYFSEHELVTAYRLIQSVGGQRTEVVNVPVQNHNVEDSYQETLNFTVPNVAAGTTVTYIMQVETANGLVRERTANLTVTQ</sequence>
<dbReference type="RefSeq" id="WP_009053568.1">
    <property type="nucleotide sequence ID" value="NZ_AJYA01000007.1"/>
</dbReference>
<keyword evidence="1" id="KW-0732">Signal</keyword>
<gene>
    <name evidence="2" type="ORF">A3SI_03610</name>
</gene>
<dbReference type="EMBL" id="AJYA01000007">
    <property type="protein sequence ID" value="EIM78347.1"/>
    <property type="molecule type" value="Genomic_DNA"/>
</dbReference>
<keyword evidence="3" id="KW-1185">Reference proteome</keyword>
<dbReference type="Proteomes" id="UP000005551">
    <property type="component" value="Unassembled WGS sequence"/>
</dbReference>
<proteinExistence type="predicted"/>
<accession>I5C945</accession>